<keyword evidence="2" id="KW-1185">Reference proteome</keyword>
<dbReference type="Proteomes" id="UP000680865">
    <property type="component" value="Unassembled WGS sequence"/>
</dbReference>
<gene>
    <name evidence="1" type="ORF">Aco04nite_08700</name>
</gene>
<name>A0A919SBK2_9ACTN</name>
<reference evidence="1" key="1">
    <citation type="submission" date="2021-03" db="EMBL/GenBank/DDBJ databases">
        <title>Whole genome shotgun sequence of Actinoplanes consettensis NBRC 14913.</title>
        <authorList>
            <person name="Komaki H."/>
            <person name="Tamura T."/>
        </authorList>
    </citation>
    <scope>NUCLEOTIDE SEQUENCE</scope>
    <source>
        <strain evidence="1">NBRC 14913</strain>
    </source>
</reference>
<organism evidence="1 2">
    <name type="scientific">Winogradskya consettensis</name>
    <dbReference type="NCBI Taxonomy" id="113560"/>
    <lineage>
        <taxon>Bacteria</taxon>
        <taxon>Bacillati</taxon>
        <taxon>Actinomycetota</taxon>
        <taxon>Actinomycetes</taxon>
        <taxon>Micromonosporales</taxon>
        <taxon>Micromonosporaceae</taxon>
        <taxon>Winogradskya</taxon>
    </lineage>
</organism>
<dbReference type="AlphaFoldDB" id="A0A919SBK2"/>
<accession>A0A919SBK2</accession>
<proteinExistence type="predicted"/>
<evidence type="ECO:0000313" key="1">
    <source>
        <dbReference type="EMBL" id="GIM67974.1"/>
    </source>
</evidence>
<dbReference type="EMBL" id="BOQP01000004">
    <property type="protein sequence ID" value="GIM67974.1"/>
    <property type="molecule type" value="Genomic_DNA"/>
</dbReference>
<protein>
    <submittedName>
        <fullName evidence="1">Uncharacterized protein</fullName>
    </submittedName>
</protein>
<evidence type="ECO:0000313" key="2">
    <source>
        <dbReference type="Proteomes" id="UP000680865"/>
    </source>
</evidence>
<comment type="caution">
    <text evidence="1">The sequence shown here is derived from an EMBL/GenBank/DDBJ whole genome shotgun (WGS) entry which is preliminary data.</text>
</comment>
<sequence>MRVEERDPLHVDEHLLDAGLLRRRPERVGERGADTHVELAAQAHQQDAVVRRLNDDLIVVDAHNAHV</sequence>